<keyword evidence="5 10" id="KW-0547">Nucleotide-binding</keyword>
<dbReference type="Pfam" id="PF12631">
    <property type="entry name" value="MnmE_helical"/>
    <property type="match status" value="1"/>
</dbReference>
<comment type="subcellular location">
    <subcellularLocation>
        <location evidence="10">Cytoplasm</location>
    </subcellularLocation>
</comment>
<dbReference type="InterPro" id="IPR027266">
    <property type="entry name" value="TrmE/GcvT-like"/>
</dbReference>
<dbReference type="FunFam" id="3.30.1360.120:FF:000001">
    <property type="entry name" value="tRNA modification GTPase MnmE"/>
    <property type="match status" value="1"/>
</dbReference>
<comment type="function">
    <text evidence="10">Exhibits a very high intrinsic GTPase hydrolysis rate. Involved in the addition of a carboxymethylaminomethyl (cmnm) group at the wobble position (U34) of certain tRNAs, forming tRNA-cmnm(5)s(2)U34.</text>
</comment>
<evidence type="ECO:0000313" key="13">
    <source>
        <dbReference type="EMBL" id="QNN70978.1"/>
    </source>
</evidence>
<dbReference type="Pfam" id="PF10396">
    <property type="entry name" value="TrmE_N"/>
    <property type="match status" value="1"/>
</dbReference>
<keyword evidence="2 10" id="KW-0963">Cytoplasm</keyword>
<evidence type="ECO:0000256" key="2">
    <source>
        <dbReference type="ARBA" id="ARBA00022490"/>
    </source>
</evidence>
<keyword evidence="6 10" id="KW-0378">Hydrolase</keyword>
<name>A0A7G9ST03_9GAMM</name>
<dbReference type="Gene3D" id="1.20.120.430">
    <property type="entry name" value="tRNA modification GTPase MnmE domain 2"/>
    <property type="match status" value="1"/>
</dbReference>
<dbReference type="PANTHER" id="PTHR42714:SF2">
    <property type="entry name" value="TRNA MODIFICATION GTPASE GTPBP3, MITOCHONDRIAL"/>
    <property type="match status" value="1"/>
</dbReference>
<dbReference type="GO" id="GO:0003924">
    <property type="term" value="F:GTPase activity"/>
    <property type="evidence" value="ECO:0007669"/>
    <property type="project" value="UniProtKB-UniRule"/>
</dbReference>
<dbReference type="Gene3D" id="3.40.50.300">
    <property type="entry name" value="P-loop containing nucleotide triphosphate hydrolases"/>
    <property type="match status" value="1"/>
</dbReference>
<evidence type="ECO:0000259" key="12">
    <source>
        <dbReference type="PROSITE" id="PS51709"/>
    </source>
</evidence>
<dbReference type="GO" id="GO:0030488">
    <property type="term" value="P:tRNA methylation"/>
    <property type="evidence" value="ECO:0007669"/>
    <property type="project" value="TreeGrafter"/>
</dbReference>
<evidence type="ECO:0000256" key="10">
    <source>
        <dbReference type="HAMAP-Rule" id="MF_00379"/>
    </source>
</evidence>
<dbReference type="HAMAP" id="MF_00379">
    <property type="entry name" value="GTPase_MnmE"/>
    <property type="match status" value="1"/>
</dbReference>
<evidence type="ECO:0000256" key="9">
    <source>
        <dbReference type="ARBA" id="ARBA00023134"/>
    </source>
</evidence>
<evidence type="ECO:0000313" key="14">
    <source>
        <dbReference type="Proteomes" id="UP000515804"/>
    </source>
</evidence>
<dbReference type="FunFam" id="3.40.50.300:FF:001376">
    <property type="entry name" value="tRNA modification GTPase MnmE"/>
    <property type="match status" value="1"/>
</dbReference>
<dbReference type="InterPro" id="IPR005225">
    <property type="entry name" value="Small_GTP-bd"/>
</dbReference>
<dbReference type="InterPro" id="IPR025867">
    <property type="entry name" value="MnmE_helical"/>
</dbReference>
<keyword evidence="9 10" id="KW-0342">GTP-binding</keyword>
<feature type="binding site" evidence="10">
    <location>
        <position position="226"/>
    </location>
    <ligand>
        <name>K(+)</name>
        <dbReference type="ChEBI" id="CHEBI:29103"/>
    </ligand>
</feature>
<evidence type="ECO:0000256" key="11">
    <source>
        <dbReference type="RuleBase" id="RU003313"/>
    </source>
</evidence>
<feature type="binding site" evidence="10">
    <location>
        <position position="251"/>
    </location>
    <ligand>
        <name>Mg(2+)</name>
        <dbReference type="ChEBI" id="CHEBI:18420"/>
    </ligand>
</feature>
<dbReference type="GO" id="GO:0002098">
    <property type="term" value="P:tRNA wobble uridine modification"/>
    <property type="evidence" value="ECO:0007669"/>
    <property type="project" value="TreeGrafter"/>
</dbReference>
<accession>A0A7G9ST03</accession>
<dbReference type="EMBL" id="CP060719">
    <property type="protein sequence ID" value="QNN70978.1"/>
    <property type="molecule type" value="Genomic_DNA"/>
</dbReference>
<comment type="subunit">
    <text evidence="10">Homodimer. Heterotetramer of two MnmE and two MnmG subunits.</text>
</comment>
<feature type="binding site" evidence="10">
    <location>
        <position position="250"/>
    </location>
    <ligand>
        <name>K(+)</name>
        <dbReference type="ChEBI" id="CHEBI:29103"/>
    </ligand>
</feature>
<dbReference type="InterPro" id="IPR004520">
    <property type="entry name" value="GTPase_MnmE"/>
</dbReference>
<dbReference type="Proteomes" id="UP000515804">
    <property type="component" value="Chromosome"/>
</dbReference>
<feature type="binding site" evidence="10">
    <location>
        <position position="81"/>
    </location>
    <ligand>
        <name>(6S)-5-formyl-5,6,7,8-tetrahydrofolate</name>
        <dbReference type="ChEBI" id="CHEBI:57457"/>
    </ligand>
</feature>
<feature type="binding site" evidence="10">
    <location>
        <begin position="330"/>
        <end position="333"/>
    </location>
    <ligand>
        <name>GTP</name>
        <dbReference type="ChEBI" id="CHEBI:37565"/>
    </ligand>
</feature>
<feature type="binding site" evidence="10">
    <location>
        <position position="120"/>
    </location>
    <ligand>
        <name>(6S)-5-formyl-5,6,7,8-tetrahydrofolate</name>
        <dbReference type="ChEBI" id="CHEBI:57457"/>
    </ligand>
</feature>
<feature type="binding site" evidence="10">
    <location>
        <begin position="270"/>
        <end position="273"/>
    </location>
    <ligand>
        <name>GTP</name>
        <dbReference type="ChEBI" id="CHEBI:37565"/>
    </ligand>
</feature>
<dbReference type="InterPro" id="IPR027368">
    <property type="entry name" value="MnmE_dom2"/>
</dbReference>
<feature type="domain" description="TrmE-type G" evidence="12">
    <location>
        <begin position="216"/>
        <end position="368"/>
    </location>
</feature>
<evidence type="ECO:0000256" key="1">
    <source>
        <dbReference type="ARBA" id="ARBA00011043"/>
    </source>
</evidence>
<feature type="binding site" evidence="10">
    <location>
        <position position="247"/>
    </location>
    <ligand>
        <name>K(+)</name>
        <dbReference type="ChEBI" id="CHEBI:29103"/>
    </ligand>
</feature>
<dbReference type="PRINTS" id="PR00326">
    <property type="entry name" value="GTP1OBG"/>
</dbReference>
<dbReference type="InterPro" id="IPR006073">
    <property type="entry name" value="GTP-bd"/>
</dbReference>
<dbReference type="RefSeq" id="WP_187553493.1">
    <property type="nucleotide sequence ID" value="NZ_BMZL01000001.1"/>
</dbReference>
<evidence type="ECO:0000256" key="8">
    <source>
        <dbReference type="ARBA" id="ARBA00022958"/>
    </source>
</evidence>
<organism evidence="13 14">
    <name type="scientific">Thermomonas carbonis</name>
    <dbReference type="NCBI Taxonomy" id="1463158"/>
    <lineage>
        <taxon>Bacteria</taxon>
        <taxon>Pseudomonadati</taxon>
        <taxon>Pseudomonadota</taxon>
        <taxon>Gammaproteobacteria</taxon>
        <taxon>Lysobacterales</taxon>
        <taxon>Lysobacteraceae</taxon>
        <taxon>Thermomonas</taxon>
    </lineage>
</organism>
<evidence type="ECO:0000256" key="3">
    <source>
        <dbReference type="ARBA" id="ARBA00022694"/>
    </source>
</evidence>
<dbReference type="InterPro" id="IPR018948">
    <property type="entry name" value="GTP-bd_TrmE_N"/>
</dbReference>
<dbReference type="GO" id="GO:0005829">
    <property type="term" value="C:cytosol"/>
    <property type="evidence" value="ECO:0007669"/>
    <property type="project" value="TreeGrafter"/>
</dbReference>
<dbReference type="InterPro" id="IPR031168">
    <property type="entry name" value="G_TrmE"/>
</dbReference>
<dbReference type="GO" id="GO:0046872">
    <property type="term" value="F:metal ion binding"/>
    <property type="evidence" value="ECO:0007669"/>
    <property type="project" value="UniProtKB-KW"/>
</dbReference>
<dbReference type="NCBIfam" id="TIGR00450">
    <property type="entry name" value="mnmE_trmE_thdF"/>
    <property type="match status" value="1"/>
</dbReference>
<comment type="cofactor">
    <cofactor evidence="10">
        <name>K(+)</name>
        <dbReference type="ChEBI" id="CHEBI:29103"/>
    </cofactor>
    <text evidence="10">Binds 1 potassium ion per subunit.</text>
</comment>
<comment type="similarity">
    <text evidence="1 10 11">Belongs to the TRAFAC class TrmE-Era-EngA-EngB-Septin-like GTPase superfamily. TrmE GTPase family.</text>
</comment>
<dbReference type="CDD" id="cd14858">
    <property type="entry name" value="TrmE_N"/>
    <property type="match status" value="1"/>
</dbReference>
<keyword evidence="8 10" id="KW-0630">Potassium</keyword>
<dbReference type="EC" id="3.6.-.-" evidence="10"/>
<dbReference type="NCBIfam" id="NF003661">
    <property type="entry name" value="PRK05291.1-3"/>
    <property type="match status" value="1"/>
</dbReference>
<keyword evidence="3 10" id="KW-0819">tRNA processing</keyword>
<dbReference type="Pfam" id="PF01926">
    <property type="entry name" value="MMR_HSR1"/>
    <property type="match status" value="1"/>
</dbReference>
<evidence type="ECO:0000256" key="7">
    <source>
        <dbReference type="ARBA" id="ARBA00022842"/>
    </source>
</evidence>
<feature type="binding site" evidence="10">
    <location>
        <begin position="349"/>
        <end position="351"/>
    </location>
    <ligand>
        <name>GTP</name>
        <dbReference type="ChEBI" id="CHEBI:37565"/>
    </ligand>
</feature>
<feature type="binding site" evidence="10">
    <location>
        <position position="245"/>
    </location>
    <ligand>
        <name>K(+)</name>
        <dbReference type="ChEBI" id="CHEBI:29103"/>
    </ligand>
</feature>
<feature type="binding site" evidence="10">
    <location>
        <begin position="226"/>
        <end position="231"/>
    </location>
    <ligand>
        <name>GTP</name>
        <dbReference type="ChEBI" id="CHEBI:37565"/>
    </ligand>
</feature>
<dbReference type="Gene3D" id="3.30.1360.120">
    <property type="entry name" value="Probable tRNA modification gtpase trme, domain 1"/>
    <property type="match status" value="1"/>
</dbReference>
<keyword evidence="7 10" id="KW-0460">Magnesium</keyword>
<dbReference type="AlphaFoldDB" id="A0A7G9ST03"/>
<feature type="binding site" evidence="10">
    <location>
        <position position="24"/>
    </location>
    <ligand>
        <name>(6S)-5-formyl-5,6,7,8-tetrahydrofolate</name>
        <dbReference type="ChEBI" id="CHEBI:57457"/>
    </ligand>
</feature>
<feature type="binding site" evidence="10">
    <location>
        <position position="444"/>
    </location>
    <ligand>
        <name>(6S)-5-formyl-5,6,7,8-tetrahydrofolate</name>
        <dbReference type="ChEBI" id="CHEBI:57457"/>
    </ligand>
</feature>
<evidence type="ECO:0000256" key="5">
    <source>
        <dbReference type="ARBA" id="ARBA00022741"/>
    </source>
</evidence>
<sequence length="444" mass="46230">MNANTDTIVAIATAAGAGGVGIVRLSGPQARDIAHAISGRVLKPRVAAYARFTDADGEVIDDGIALHFRAPSSFTGEDVVELQGHGSPVLLRQLVARCIALGARQAAAGEFSQRAFLNGKLDLSQAEAIADLIAAGDERAARAARRSLDGVFSRRVEMLMAQVLAIRVHVEAAIDFADESLDTLGGPELRDGLQAAIQSLAQLRHEADRGRSLRDGLHVVLVGPPNAGKSSLLNALAGNDRAIVTELPGTTRDLLQEAIRIDGVELTLVDTAGLREAFDPIEAEGIRRARAELQRADLALVVLDARDPEAGRIAVADEVAGVPRCLWLHNKADLLPMLPKLGDDALAVSARSGLGLEALHQRLLALSGAGKVSEGTFSARARHVQALAAAAGQLDAAAAELGQERLELAAEALAQAHDSLGGIGGRVGADALLGHIFAAFCIGK</sequence>
<dbReference type="CDD" id="cd04164">
    <property type="entry name" value="trmE"/>
    <property type="match status" value="1"/>
</dbReference>
<protein>
    <recommendedName>
        <fullName evidence="10">tRNA modification GTPase MnmE</fullName>
        <ecNumber evidence="10">3.6.-.-</ecNumber>
    </recommendedName>
</protein>
<dbReference type="SUPFAM" id="SSF52540">
    <property type="entry name" value="P-loop containing nucleoside triphosphate hydrolases"/>
    <property type="match status" value="1"/>
</dbReference>
<evidence type="ECO:0000256" key="6">
    <source>
        <dbReference type="ARBA" id="ARBA00022801"/>
    </source>
</evidence>
<feature type="binding site" evidence="10">
    <location>
        <begin position="245"/>
        <end position="251"/>
    </location>
    <ligand>
        <name>GTP</name>
        <dbReference type="ChEBI" id="CHEBI:37565"/>
    </ligand>
</feature>
<dbReference type="PROSITE" id="PS51709">
    <property type="entry name" value="G_TRME"/>
    <property type="match status" value="1"/>
</dbReference>
<reference evidence="13 14" key="1">
    <citation type="submission" date="2020-08" db="EMBL/GenBank/DDBJ databases">
        <title>Genome sequence of Thermomonas carbonis KCTC 42013T.</title>
        <authorList>
            <person name="Hyun D.-W."/>
            <person name="Bae J.-W."/>
        </authorList>
    </citation>
    <scope>NUCLEOTIDE SEQUENCE [LARGE SCALE GENOMIC DNA]</scope>
    <source>
        <strain evidence="13 14">KCTC 42013</strain>
    </source>
</reference>
<dbReference type="PANTHER" id="PTHR42714">
    <property type="entry name" value="TRNA MODIFICATION GTPASE GTPBP3"/>
    <property type="match status" value="1"/>
</dbReference>
<dbReference type="NCBIfam" id="TIGR00231">
    <property type="entry name" value="small_GTP"/>
    <property type="match status" value="1"/>
</dbReference>
<dbReference type="KEGG" id="tcn:H9L16_05205"/>
<gene>
    <name evidence="10 13" type="primary">mnmE</name>
    <name evidence="10" type="synonym">trmE</name>
    <name evidence="13" type="ORF">H9L16_05205</name>
</gene>
<dbReference type="InterPro" id="IPR027417">
    <property type="entry name" value="P-loop_NTPase"/>
</dbReference>
<proteinExistence type="inferred from homology"/>
<dbReference type="GO" id="GO:0005525">
    <property type="term" value="F:GTP binding"/>
    <property type="evidence" value="ECO:0007669"/>
    <property type="project" value="UniProtKB-UniRule"/>
</dbReference>
<keyword evidence="4 10" id="KW-0479">Metal-binding</keyword>
<keyword evidence="14" id="KW-1185">Reference proteome</keyword>
<evidence type="ECO:0000256" key="4">
    <source>
        <dbReference type="ARBA" id="ARBA00022723"/>
    </source>
</evidence>
<feature type="binding site" evidence="10">
    <location>
        <position position="230"/>
    </location>
    <ligand>
        <name>Mg(2+)</name>
        <dbReference type="ChEBI" id="CHEBI:18420"/>
    </ligand>
</feature>